<dbReference type="Gene3D" id="1.10.101.10">
    <property type="entry name" value="PGBD-like superfamily/PGBD"/>
    <property type="match status" value="1"/>
</dbReference>
<name>A0A5B8CR49_9PROT</name>
<dbReference type="InterPro" id="IPR031304">
    <property type="entry name" value="SLT_2"/>
</dbReference>
<dbReference type="KEGG" id="mmec:FIU01_03940"/>
<dbReference type="PANTHER" id="PTHR30163">
    <property type="entry name" value="MEMBRANE-BOUND LYTIC MUREIN TRANSGLYCOSYLASE B"/>
    <property type="match status" value="1"/>
</dbReference>
<dbReference type="InterPro" id="IPR023346">
    <property type="entry name" value="Lysozyme-like_dom_sf"/>
</dbReference>
<dbReference type="InterPro" id="IPR002477">
    <property type="entry name" value="Peptidoglycan-bd-like"/>
</dbReference>
<reference evidence="4" key="1">
    <citation type="journal article" date="2019" name="ISME J.">
        <title>Evolution in action: habitat transition from sediment to the pelagial leads to genome streamlining in Methylophilaceae.</title>
        <authorList>
            <person name="Salcher M."/>
            <person name="Schaefle D."/>
            <person name="Kaspar M."/>
            <person name="Neuenschwander S.M."/>
            <person name="Ghai R."/>
        </authorList>
    </citation>
    <scope>NUCLEOTIDE SEQUENCE [LARGE SCALE GENOMIC DNA]</scope>
    <source>
        <strain evidence="4">MMS-M-51</strain>
    </source>
</reference>
<dbReference type="GO" id="GO:0008933">
    <property type="term" value="F:peptidoglycan lytic transglycosylase activity"/>
    <property type="evidence" value="ECO:0007669"/>
    <property type="project" value="TreeGrafter"/>
</dbReference>
<dbReference type="InterPro" id="IPR036365">
    <property type="entry name" value="PGBD-like_sf"/>
</dbReference>
<gene>
    <name evidence="3" type="ORF">FIU01_03940</name>
</gene>
<organism evidence="3 4">
    <name type="scientific">Methylophilus medardicus</name>
    <dbReference type="NCBI Taxonomy" id="2588534"/>
    <lineage>
        <taxon>Bacteria</taxon>
        <taxon>Pseudomonadati</taxon>
        <taxon>Pseudomonadota</taxon>
        <taxon>Betaproteobacteria</taxon>
        <taxon>Nitrosomonadales</taxon>
        <taxon>Methylophilaceae</taxon>
        <taxon>Methylophilus</taxon>
    </lineage>
</organism>
<dbReference type="EMBL" id="CP040946">
    <property type="protein sequence ID" value="QDC43754.1"/>
    <property type="molecule type" value="Genomic_DNA"/>
</dbReference>
<accession>A0A5B8CR49</accession>
<keyword evidence="4" id="KW-1185">Reference proteome</keyword>
<sequence length="409" mass="45557">MTILKTSSQRLTQWGRLVIFVWVVASNPSHADDLEGFQRWLTDMRQEALALQVSQAAVDATLNQVNYLPKVIELDRKQPEFVTSFSAYVNRRIQPRVVAKGKQMMQDYHGVLYVVEEVYHVPREVLVAFWGLETNFGGFMGDIPLASALATLSYEGRRADFFKRELLNLMRVVDREQRYDSPVVGSWAGATGHMQFMPTTLLKYGVDADADGKIDIWGSYPDVFSSAANYLAQAGWQPGQPVSIQVTLPEGFDYSQAQWQHNKPVAAWVQAGVAGVPDSVLSLPQAAILLPQGFDGPAYMVFPNFDVIMQWNRSVNYALAVGLLSQQLGQESYTLLMPPEPAALSYQQMWSLQEALNARGYDCGIPDGFPGAKTQAAIRRYQARLGLPQDGYAGAEIYSRLTEQVQSAQ</sequence>
<dbReference type="Gene3D" id="1.10.8.350">
    <property type="entry name" value="Bacterial muramidase"/>
    <property type="match status" value="1"/>
</dbReference>
<protein>
    <submittedName>
        <fullName evidence="3">Lytic murein transglycosylase</fullName>
    </submittedName>
</protein>
<evidence type="ECO:0000313" key="3">
    <source>
        <dbReference type="EMBL" id="QDC43754.1"/>
    </source>
</evidence>
<dbReference type="SUPFAM" id="SSF47090">
    <property type="entry name" value="PGBD-like"/>
    <property type="match status" value="1"/>
</dbReference>
<dbReference type="Proteomes" id="UP000311008">
    <property type="component" value="Chromosome"/>
</dbReference>
<feature type="domain" description="Peptidoglycan binding-like" evidence="1">
    <location>
        <begin position="351"/>
        <end position="401"/>
    </location>
</feature>
<dbReference type="PANTHER" id="PTHR30163:SF8">
    <property type="entry name" value="LYTIC MUREIN TRANSGLYCOSYLASE"/>
    <property type="match status" value="1"/>
</dbReference>
<dbReference type="CDD" id="cd13399">
    <property type="entry name" value="Slt35-like"/>
    <property type="match status" value="1"/>
</dbReference>
<dbReference type="Pfam" id="PF01471">
    <property type="entry name" value="PG_binding_1"/>
    <property type="match status" value="1"/>
</dbReference>
<dbReference type="OrthoDB" id="9772911at2"/>
<dbReference type="NCBIfam" id="TIGR02283">
    <property type="entry name" value="MltB_2"/>
    <property type="match status" value="1"/>
</dbReference>
<proteinExistence type="predicted"/>
<feature type="domain" description="Transglycosylase SLT" evidence="2">
    <location>
        <begin position="37"/>
        <end position="326"/>
    </location>
</feature>
<evidence type="ECO:0000313" key="4">
    <source>
        <dbReference type="Proteomes" id="UP000311008"/>
    </source>
</evidence>
<dbReference type="Pfam" id="PF13406">
    <property type="entry name" value="SLT_2"/>
    <property type="match status" value="1"/>
</dbReference>
<dbReference type="InterPro" id="IPR036366">
    <property type="entry name" value="PGBDSf"/>
</dbReference>
<dbReference type="Gene3D" id="1.10.530.10">
    <property type="match status" value="1"/>
</dbReference>
<dbReference type="SUPFAM" id="SSF53955">
    <property type="entry name" value="Lysozyme-like"/>
    <property type="match status" value="1"/>
</dbReference>
<dbReference type="AlphaFoldDB" id="A0A5B8CR49"/>
<evidence type="ECO:0000259" key="2">
    <source>
        <dbReference type="Pfam" id="PF13406"/>
    </source>
</evidence>
<evidence type="ECO:0000259" key="1">
    <source>
        <dbReference type="Pfam" id="PF01471"/>
    </source>
</evidence>
<dbReference type="InterPro" id="IPR011970">
    <property type="entry name" value="MltB_2"/>
</dbReference>
<dbReference type="GO" id="GO:0009253">
    <property type="term" value="P:peptidoglycan catabolic process"/>
    <property type="evidence" value="ECO:0007669"/>
    <property type="project" value="TreeGrafter"/>
</dbReference>
<dbReference type="InterPro" id="IPR043426">
    <property type="entry name" value="MltB-like"/>
</dbReference>